<feature type="region of interest" description="Disordered" evidence="3">
    <location>
        <begin position="64"/>
        <end position="101"/>
    </location>
</feature>
<evidence type="ECO:0000259" key="4">
    <source>
        <dbReference type="Pfam" id="PF05065"/>
    </source>
</evidence>
<sequence>MNLAALRAKAKEKRDAARAILATATADNGRTLTVEETASFQALMDEVDGLEASIAQVVRLETSEASAEAPQPVAARGQGPLANPGRTNAGGGNIAAPGDPAKRSFETLGHFIAAVRFNPNDQRLTGLYDENAGAEAAANMTDEMRAEMRMDTGANGGFMIPREFRTQMLEVETPGTAPIRANATVIDADPNAPDNGVTMPALDQSGNAAGHQFGGVTVNWVAEGGQKPLTDAKLKSVDVDTYEVAGYMIVTDKLLRNWKGADAFMRKQFGGAIKEAGEYAFLRGDGTGKPTGIIGHGSTIVVNRATAATFKYVDAVAMLARFRMTGGQSAFWLMPQSVLPQLMTMQDPSGRYIWQANATGGFAGTLLGYPVKWNPTSPALGTSGDVMLIDAAFYIIKDGSGPFVAASEHVLFTQNKTVVKAFWNVGGKPWLTAPHYDAGGYQVSPFVQLGPVAA</sequence>
<accession>A0A386KPY5</accession>
<dbReference type="InterPro" id="IPR054612">
    <property type="entry name" value="Phage_capsid-like_C"/>
</dbReference>
<dbReference type="SUPFAM" id="SSF56563">
    <property type="entry name" value="Major capsid protein gp5"/>
    <property type="match status" value="1"/>
</dbReference>
<keyword evidence="2" id="KW-0946">Virion</keyword>
<dbReference type="Proteomes" id="UP000269323">
    <property type="component" value="Segment"/>
</dbReference>
<reference evidence="5 6" key="1">
    <citation type="submission" date="2018-08" db="EMBL/GenBank/DDBJ databases">
        <title>The isolation and characterization of a novel rhizosphere caulophage that is similar to lambdoid phages.</title>
        <authorList>
            <person name="Berrios L."/>
            <person name="Ely B."/>
        </authorList>
    </citation>
    <scope>NUCLEOTIDE SEQUENCE [LARGE SCALE GENOMIC DNA]</scope>
</reference>
<dbReference type="EMBL" id="MH884648">
    <property type="protein sequence ID" value="AYD87658.1"/>
    <property type="molecule type" value="Genomic_DNA"/>
</dbReference>
<dbReference type="Pfam" id="PF05065">
    <property type="entry name" value="Phage_capsid"/>
    <property type="match status" value="1"/>
</dbReference>
<protein>
    <submittedName>
        <fullName evidence="5">Major capsid protein</fullName>
    </submittedName>
</protein>
<organism evidence="5 6">
    <name type="scientific">Caulobacter phage Kronos</name>
    <dbReference type="NCBI Taxonomy" id="2340873"/>
    <lineage>
        <taxon>Viruses</taxon>
        <taxon>Duplodnaviria</taxon>
        <taxon>Heunggongvirae</taxon>
        <taxon>Uroviricota</taxon>
        <taxon>Caudoviricetes</taxon>
        <taxon>Caudoviricetes incertae sedis</taxon>
        <taxon>Kronosvirus</taxon>
        <taxon>Kronosvirus pelion</taxon>
    </lineage>
</organism>
<evidence type="ECO:0000313" key="6">
    <source>
        <dbReference type="Proteomes" id="UP000269323"/>
    </source>
</evidence>
<evidence type="ECO:0000313" key="5">
    <source>
        <dbReference type="EMBL" id="AYD87658.1"/>
    </source>
</evidence>
<dbReference type="GO" id="GO:0044423">
    <property type="term" value="C:virion component"/>
    <property type="evidence" value="ECO:0007669"/>
    <property type="project" value="UniProtKB-KW"/>
</dbReference>
<feature type="domain" description="Phage capsid-like C-terminal" evidence="4">
    <location>
        <begin position="156"/>
        <end position="429"/>
    </location>
</feature>
<comment type="subcellular location">
    <subcellularLocation>
        <location evidence="1">Virion</location>
    </subcellularLocation>
</comment>
<dbReference type="NCBIfam" id="TIGR01554">
    <property type="entry name" value="major_cap_HK97"/>
    <property type="match status" value="1"/>
</dbReference>
<evidence type="ECO:0000256" key="1">
    <source>
        <dbReference type="ARBA" id="ARBA00004328"/>
    </source>
</evidence>
<dbReference type="Gene3D" id="3.30.2400.10">
    <property type="entry name" value="Major capsid protein gp5"/>
    <property type="match status" value="1"/>
</dbReference>
<dbReference type="InterPro" id="IPR024455">
    <property type="entry name" value="Phage_capsid"/>
</dbReference>
<evidence type="ECO:0000256" key="3">
    <source>
        <dbReference type="SAM" id="MobiDB-lite"/>
    </source>
</evidence>
<proteinExistence type="predicted"/>
<dbReference type="Gene3D" id="3.30.2320.10">
    <property type="entry name" value="hypothetical protein PF0899 domain"/>
    <property type="match status" value="1"/>
</dbReference>
<evidence type="ECO:0000256" key="2">
    <source>
        <dbReference type="ARBA" id="ARBA00022844"/>
    </source>
</evidence>
<keyword evidence="6" id="KW-1185">Reference proteome</keyword>
<name>A0A386KPY5_9CAUD</name>